<proteinExistence type="predicted"/>
<dbReference type="Pfam" id="PF07686">
    <property type="entry name" value="V-set"/>
    <property type="match status" value="1"/>
</dbReference>
<evidence type="ECO:0000256" key="2">
    <source>
        <dbReference type="SAM" id="SignalP"/>
    </source>
</evidence>
<dbReference type="Ensembl" id="ENSSRHT00000026120.1">
    <property type="protein sequence ID" value="ENSSRHP00000025354.1"/>
    <property type="gene ID" value="ENSSRHG00000013314.1"/>
</dbReference>
<protein>
    <submittedName>
        <fullName evidence="4">Uncharacterized LOC107745969</fullName>
    </submittedName>
</protein>
<dbReference type="InterPro" id="IPR036179">
    <property type="entry name" value="Ig-like_dom_sf"/>
</dbReference>
<evidence type="ECO:0000259" key="3">
    <source>
        <dbReference type="SMART" id="SM00409"/>
    </source>
</evidence>
<keyword evidence="1" id="KW-0472">Membrane</keyword>
<feature type="chain" id="PRO_5025473355" evidence="2">
    <location>
        <begin position="21"/>
        <end position="232"/>
    </location>
</feature>
<dbReference type="GeneID" id="107745969"/>
<evidence type="ECO:0000313" key="5">
    <source>
        <dbReference type="Proteomes" id="UP000472270"/>
    </source>
</evidence>
<keyword evidence="1" id="KW-1133">Transmembrane helix</keyword>
<name>A0A673HE92_9TELE</name>
<keyword evidence="1" id="KW-0812">Transmembrane</keyword>
<accession>A0A673HE92</accession>
<dbReference type="OrthoDB" id="8939957at2759"/>
<evidence type="ECO:0000313" key="4">
    <source>
        <dbReference type="Ensembl" id="ENSSRHP00000025354.1"/>
    </source>
</evidence>
<gene>
    <name evidence="4" type="primary">LOC107745969</name>
</gene>
<dbReference type="Proteomes" id="UP000472270">
    <property type="component" value="Unassembled WGS sequence"/>
</dbReference>
<dbReference type="InterPro" id="IPR013783">
    <property type="entry name" value="Ig-like_fold"/>
</dbReference>
<feature type="transmembrane region" description="Helical" evidence="1">
    <location>
        <begin position="148"/>
        <end position="170"/>
    </location>
</feature>
<keyword evidence="2" id="KW-0732">Signal</keyword>
<organism evidence="4 5">
    <name type="scientific">Sinocyclocheilus rhinocerous</name>
    <dbReference type="NCBI Taxonomy" id="307959"/>
    <lineage>
        <taxon>Eukaryota</taxon>
        <taxon>Metazoa</taxon>
        <taxon>Chordata</taxon>
        <taxon>Craniata</taxon>
        <taxon>Vertebrata</taxon>
        <taxon>Euteleostomi</taxon>
        <taxon>Actinopterygii</taxon>
        <taxon>Neopterygii</taxon>
        <taxon>Teleostei</taxon>
        <taxon>Ostariophysi</taxon>
        <taxon>Cypriniformes</taxon>
        <taxon>Cyprinidae</taxon>
        <taxon>Cyprininae</taxon>
        <taxon>Sinocyclocheilus</taxon>
    </lineage>
</organism>
<reference evidence="4" key="1">
    <citation type="submission" date="2025-08" db="UniProtKB">
        <authorList>
            <consortium name="Ensembl"/>
        </authorList>
    </citation>
    <scope>IDENTIFICATION</scope>
</reference>
<dbReference type="Gene3D" id="2.60.40.10">
    <property type="entry name" value="Immunoglobulins"/>
    <property type="match status" value="1"/>
</dbReference>
<keyword evidence="5" id="KW-1185">Reference proteome</keyword>
<dbReference type="AlphaFoldDB" id="A0A673HE92"/>
<dbReference type="SUPFAM" id="SSF48726">
    <property type="entry name" value="Immunoglobulin"/>
    <property type="match status" value="1"/>
</dbReference>
<dbReference type="RefSeq" id="XP_016415485.1">
    <property type="nucleotide sequence ID" value="XM_016559999.1"/>
</dbReference>
<feature type="signal peptide" evidence="2">
    <location>
        <begin position="1"/>
        <end position="20"/>
    </location>
</feature>
<evidence type="ECO:0000256" key="1">
    <source>
        <dbReference type="SAM" id="Phobius"/>
    </source>
</evidence>
<dbReference type="KEGG" id="srx:107745969"/>
<dbReference type="SMART" id="SM00409">
    <property type="entry name" value="IG"/>
    <property type="match status" value="1"/>
</dbReference>
<dbReference type="InterPro" id="IPR003599">
    <property type="entry name" value="Ig_sub"/>
</dbReference>
<reference evidence="4" key="2">
    <citation type="submission" date="2025-09" db="UniProtKB">
        <authorList>
            <consortium name="Ensembl"/>
        </authorList>
    </citation>
    <scope>IDENTIFICATION</scope>
</reference>
<feature type="domain" description="Immunoglobulin" evidence="3">
    <location>
        <begin position="21"/>
        <end position="120"/>
    </location>
</feature>
<dbReference type="InterPro" id="IPR013106">
    <property type="entry name" value="Ig_V-set"/>
</dbReference>
<sequence length="232" mass="26854">MRTPPLLLFFLLGWCQTAQCLNSKRVNLGQNMSLDCLIDVKDIYWVFQKQTDSPVLILRTFTSESTTPQFYDKRFKDKCSLQTFSRLFIRNITINEIGIYYCAKTGTTLQLSNGTRLYTTESAHDQNQTECNNHNQTHCETRPNFHRILTITSFLLNIALIIAIIGLLMLKFKKPRKSRQQPQNVKPVSLEDLNTAQYSEIELSTYSRGENPIQINSTYTLLQKPKPHPRQS</sequence>